<reference evidence="2 3" key="1">
    <citation type="submission" date="2024-06" db="EMBL/GenBank/DDBJ databases">
        <title>A chromosome level genome sequence of Diviner's sage (Salvia divinorum).</title>
        <authorList>
            <person name="Ford S.A."/>
            <person name="Ro D.-K."/>
            <person name="Ness R.W."/>
            <person name="Phillips M.A."/>
        </authorList>
    </citation>
    <scope>NUCLEOTIDE SEQUENCE [LARGE SCALE GENOMIC DNA]</scope>
    <source>
        <strain evidence="2">SAF-2024a</strain>
        <tissue evidence="2">Leaf</tissue>
    </source>
</reference>
<feature type="compositionally biased region" description="Basic residues" evidence="1">
    <location>
        <begin position="1"/>
        <end position="10"/>
    </location>
</feature>
<sequence>MMKFKPPSKRIKTDSSISSSSSLPSTQSRDAELNTMRKSMVHEAQNANNVSLRIQQARDHAVAQAQQDGCTGNFRVFNSPFGNYLVPVIPTRAELGG</sequence>
<dbReference type="AlphaFoldDB" id="A0ABD1HEY3"/>
<dbReference type="EMBL" id="JBEAFC010000006">
    <property type="protein sequence ID" value="KAL1555004.1"/>
    <property type="molecule type" value="Genomic_DNA"/>
</dbReference>
<feature type="compositionally biased region" description="Low complexity" evidence="1">
    <location>
        <begin position="14"/>
        <end position="28"/>
    </location>
</feature>
<comment type="caution">
    <text evidence="2">The sequence shown here is derived from an EMBL/GenBank/DDBJ whole genome shotgun (WGS) entry which is preliminary data.</text>
</comment>
<keyword evidence="3" id="KW-1185">Reference proteome</keyword>
<evidence type="ECO:0000313" key="3">
    <source>
        <dbReference type="Proteomes" id="UP001567538"/>
    </source>
</evidence>
<gene>
    <name evidence="2" type="ORF">AAHA92_15494</name>
</gene>
<organism evidence="2 3">
    <name type="scientific">Salvia divinorum</name>
    <name type="common">Maria pastora</name>
    <name type="synonym">Diviner's sage</name>
    <dbReference type="NCBI Taxonomy" id="28513"/>
    <lineage>
        <taxon>Eukaryota</taxon>
        <taxon>Viridiplantae</taxon>
        <taxon>Streptophyta</taxon>
        <taxon>Embryophyta</taxon>
        <taxon>Tracheophyta</taxon>
        <taxon>Spermatophyta</taxon>
        <taxon>Magnoliopsida</taxon>
        <taxon>eudicotyledons</taxon>
        <taxon>Gunneridae</taxon>
        <taxon>Pentapetalae</taxon>
        <taxon>asterids</taxon>
        <taxon>lamiids</taxon>
        <taxon>Lamiales</taxon>
        <taxon>Lamiaceae</taxon>
        <taxon>Nepetoideae</taxon>
        <taxon>Mentheae</taxon>
        <taxon>Salviinae</taxon>
        <taxon>Salvia</taxon>
        <taxon>Salvia subgen. Calosphace</taxon>
    </lineage>
</organism>
<protein>
    <submittedName>
        <fullName evidence="2">Uncharacterized protein</fullName>
    </submittedName>
</protein>
<feature type="region of interest" description="Disordered" evidence="1">
    <location>
        <begin position="1"/>
        <end position="40"/>
    </location>
</feature>
<dbReference type="Proteomes" id="UP001567538">
    <property type="component" value="Unassembled WGS sequence"/>
</dbReference>
<evidence type="ECO:0000313" key="2">
    <source>
        <dbReference type="EMBL" id="KAL1555004.1"/>
    </source>
</evidence>
<name>A0ABD1HEY3_SALDI</name>
<dbReference type="PANTHER" id="PTHR48205">
    <property type="entry name" value="OS01G0742766 PROTEIN"/>
    <property type="match status" value="1"/>
</dbReference>
<accession>A0ABD1HEY3</accession>
<dbReference type="PANTHER" id="PTHR48205:SF1">
    <property type="entry name" value="OS01G0742766 PROTEIN"/>
    <property type="match status" value="1"/>
</dbReference>
<proteinExistence type="predicted"/>
<evidence type="ECO:0000256" key="1">
    <source>
        <dbReference type="SAM" id="MobiDB-lite"/>
    </source>
</evidence>